<dbReference type="Proteomes" id="UP001396334">
    <property type="component" value="Unassembled WGS sequence"/>
</dbReference>
<dbReference type="EMBL" id="JBBPBN010000020">
    <property type="protein sequence ID" value="KAK9017404.1"/>
    <property type="molecule type" value="Genomic_DNA"/>
</dbReference>
<dbReference type="InterPro" id="IPR057225">
    <property type="entry name" value="DUF7903"/>
</dbReference>
<gene>
    <name evidence="3" type="ORF">V6N11_079883</name>
</gene>
<keyword evidence="4" id="KW-1185">Reference proteome</keyword>
<name>A0ABR2RXG6_9ROSI</name>
<sequence>MAYIPPHKRHSKDSERPSLMPTPTPECLSLRFNRIVRLGPRFKAVYSNHAISRWFAVGCNNGHGDASSAHLKPVSVESLERTGKKPLILDKNNLDKYKAQGSPCSTILENVMPELLSSVEKLKSEIEREDLKDVKLAMAARSPSVNLDNIIKDRLGNLRRTFYTNLPASYATNILAEVALKIGVDFADVKHSYQVKLSDSTQPDSTIFCKCRMELNLVRDMVMDISCMDRDLDLRLSLTHKRVVTSLHDDETQCIQNLINSAVLDPDVKGGLRWSFGKASSGSRYNVIGVWHTNSTAYENASIRLKVQHVDRFDFRTTYEEASNEVVLKLKGIASGLLQEQDVETNAISGMLQDSLSLIWRHFLQCEPFLS</sequence>
<feature type="domain" description="DUF7903" evidence="2">
    <location>
        <begin position="43"/>
        <end position="363"/>
    </location>
</feature>
<dbReference type="PANTHER" id="PTHR35481">
    <property type="entry name" value="DNA-DIRECTED RNA POLYMERASE SUBUNIT ALPHA"/>
    <property type="match status" value="1"/>
</dbReference>
<evidence type="ECO:0000256" key="1">
    <source>
        <dbReference type="SAM" id="MobiDB-lite"/>
    </source>
</evidence>
<dbReference type="Pfam" id="PF25475">
    <property type="entry name" value="DUF7903"/>
    <property type="match status" value="1"/>
</dbReference>
<accession>A0ABR2RXG6</accession>
<comment type="caution">
    <text evidence="3">The sequence shown here is derived from an EMBL/GenBank/DDBJ whole genome shotgun (WGS) entry which is preliminary data.</text>
</comment>
<feature type="compositionally biased region" description="Basic residues" evidence="1">
    <location>
        <begin position="1"/>
        <end position="11"/>
    </location>
</feature>
<organism evidence="3 4">
    <name type="scientific">Hibiscus sabdariffa</name>
    <name type="common">roselle</name>
    <dbReference type="NCBI Taxonomy" id="183260"/>
    <lineage>
        <taxon>Eukaryota</taxon>
        <taxon>Viridiplantae</taxon>
        <taxon>Streptophyta</taxon>
        <taxon>Embryophyta</taxon>
        <taxon>Tracheophyta</taxon>
        <taxon>Spermatophyta</taxon>
        <taxon>Magnoliopsida</taxon>
        <taxon>eudicotyledons</taxon>
        <taxon>Gunneridae</taxon>
        <taxon>Pentapetalae</taxon>
        <taxon>rosids</taxon>
        <taxon>malvids</taxon>
        <taxon>Malvales</taxon>
        <taxon>Malvaceae</taxon>
        <taxon>Malvoideae</taxon>
        <taxon>Hibiscus</taxon>
    </lineage>
</organism>
<evidence type="ECO:0000259" key="2">
    <source>
        <dbReference type="Pfam" id="PF25475"/>
    </source>
</evidence>
<evidence type="ECO:0000313" key="4">
    <source>
        <dbReference type="Proteomes" id="UP001396334"/>
    </source>
</evidence>
<evidence type="ECO:0000313" key="3">
    <source>
        <dbReference type="EMBL" id="KAK9017404.1"/>
    </source>
</evidence>
<feature type="region of interest" description="Disordered" evidence="1">
    <location>
        <begin position="1"/>
        <end position="23"/>
    </location>
</feature>
<protein>
    <recommendedName>
        <fullName evidence="2">DUF7903 domain-containing protein</fullName>
    </recommendedName>
</protein>
<reference evidence="3 4" key="1">
    <citation type="journal article" date="2024" name="G3 (Bethesda)">
        <title>Genome assembly of Hibiscus sabdariffa L. provides insights into metabolisms of medicinal natural products.</title>
        <authorList>
            <person name="Kim T."/>
        </authorList>
    </citation>
    <scope>NUCLEOTIDE SEQUENCE [LARGE SCALE GENOMIC DNA]</scope>
    <source>
        <strain evidence="3">TK-2024</strain>
        <tissue evidence="3">Old leaves</tissue>
    </source>
</reference>
<dbReference type="PANTHER" id="PTHR35481:SF1">
    <property type="entry name" value="DNA-DIRECTED RNA POLYMERASE SUBUNIT ALPHA"/>
    <property type="match status" value="1"/>
</dbReference>
<proteinExistence type="predicted"/>